<proteinExistence type="predicted"/>
<sequence length="68" mass="7633">MAMEVAQPPTPETRHTYVRDLQMGWVQSSSLIGEDGVGGWRRSEKMVWVAPVGEGWVVDSRVGSMREE</sequence>
<keyword evidence="2" id="KW-1185">Reference proteome</keyword>
<dbReference type="PaxDb" id="4081-Solyc05g023620.1.1"/>
<dbReference type="EnsemblPlants" id="Solyc05g023620.1.1">
    <property type="protein sequence ID" value="Solyc05g023620.1.1.1"/>
    <property type="gene ID" value="Solyc05g023620.1"/>
</dbReference>
<evidence type="ECO:0000313" key="2">
    <source>
        <dbReference type="Proteomes" id="UP000004994"/>
    </source>
</evidence>
<protein>
    <submittedName>
        <fullName evidence="1">Uncharacterized protein</fullName>
    </submittedName>
</protein>
<evidence type="ECO:0000313" key="1">
    <source>
        <dbReference type="EnsemblPlants" id="Solyc05g023620.1.1.1"/>
    </source>
</evidence>
<dbReference type="AlphaFoldDB" id="A0A3Q7GHS1"/>
<dbReference type="InParanoid" id="A0A3Q7GHS1"/>
<reference evidence="1" key="1">
    <citation type="journal article" date="2012" name="Nature">
        <title>The tomato genome sequence provides insights into fleshy fruit evolution.</title>
        <authorList>
            <consortium name="Tomato Genome Consortium"/>
        </authorList>
    </citation>
    <scope>NUCLEOTIDE SEQUENCE [LARGE SCALE GENOMIC DNA]</scope>
    <source>
        <strain evidence="1">cv. Heinz 1706</strain>
    </source>
</reference>
<dbReference type="Proteomes" id="UP000004994">
    <property type="component" value="Chromosome 5"/>
</dbReference>
<name>A0A3Q7GHS1_SOLLC</name>
<accession>A0A3Q7GHS1</accession>
<reference evidence="1" key="2">
    <citation type="submission" date="2019-01" db="UniProtKB">
        <authorList>
            <consortium name="EnsemblPlants"/>
        </authorList>
    </citation>
    <scope>IDENTIFICATION</scope>
    <source>
        <strain evidence="1">cv. Heinz 1706</strain>
    </source>
</reference>
<organism evidence="1">
    <name type="scientific">Solanum lycopersicum</name>
    <name type="common">Tomato</name>
    <name type="synonym">Lycopersicon esculentum</name>
    <dbReference type="NCBI Taxonomy" id="4081"/>
    <lineage>
        <taxon>Eukaryota</taxon>
        <taxon>Viridiplantae</taxon>
        <taxon>Streptophyta</taxon>
        <taxon>Embryophyta</taxon>
        <taxon>Tracheophyta</taxon>
        <taxon>Spermatophyta</taxon>
        <taxon>Magnoliopsida</taxon>
        <taxon>eudicotyledons</taxon>
        <taxon>Gunneridae</taxon>
        <taxon>Pentapetalae</taxon>
        <taxon>asterids</taxon>
        <taxon>lamiids</taxon>
        <taxon>Solanales</taxon>
        <taxon>Solanaceae</taxon>
        <taxon>Solanoideae</taxon>
        <taxon>Solaneae</taxon>
        <taxon>Solanum</taxon>
        <taxon>Solanum subgen. Lycopersicon</taxon>
    </lineage>
</organism>
<dbReference type="Gramene" id="Solyc05g023620.1.1">
    <property type="protein sequence ID" value="Solyc05g023620.1.1.1"/>
    <property type="gene ID" value="Solyc05g023620.1"/>
</dbReference>